<sequence length="111" mass="11424">MIMWDLVTTIVLLVLMIGAALLASFFSLFLAFAGDSCGASSVCNYDLMATGMMVAMIGPLVVGLFALIAAVIVLVLKRIAFWIPLVGILLIVGVFIGGFALTAAGVTPAAS</sequence>
<reference evidence="2 3" key="1">
    <citation type="submission" date="2019-08" db="EMBL/GenBank/DDBJ databases">
        <authorList>
            <person name="Hu J."/>
        </authorList>
    </citation>
    <scope>NUCLEOTIDE SEQUENCE [LARGE SCALE GENOMIC DNA]</scope>
    <source>
        <strain evidence="2 3">NEAU-184</strain>
    </source>
</reference>
<accession>A0A5S4V6B3</accession>
<organism evidence="2 3">
    <name type="scientific">Agromyces mariniharenae</name>
    <dbReference type="NCBI Taxonomy" id="2604423"/>
    <lineage>
        <taxon>Bacteria</taxon>
        <taxon>Bacillati</taxon>
        <taxon>Actinomycetota</taxon>
        <taxon>Actinomycetes</taxon>
        <taxon>Micrococcales</taxon>
        <taxon>Microbacteriaceae</taxon>
        <taxon>Agromyces</taxon>
    </lineage>
</organism>
<dbReference type="EMBL" id="VSSB01000001">
    <property type="protein sequence ID" value="TYL54687.1"/>
    <property type="molecule type" value="Genomic_DNA"/>
</dbReference>
<keyword evidence="3" id="KW-1185">Reference proteome</keyword>
<keyword evidence="1" id="KW-0812">Transmembrane</keyword>
<keyword evidence="1" id="KW-0472">Membrane</keyword>
<evidence type="ECO:0008006" key="4">
    <source>
        <dbReference type="Google" id="ProtNLM"/>
    </source>
</evidence>
<gene>
    <name evidence="2" type="ORF">FYC51_09040</name>
</gene>
<comment type="caution">
    <text evidence="2">The sequence shown here is derived from an EMBL/GenBank/DDBJ whole genome shotgun (WGS) entry which is preliminary data.</text>
</comment>
<feature type="transmembrane region" description="Helical" evidence="1">
    <location>
        <begin position="83"/>
        <end position="106"/>
    </location>
</feature>
<evidence type="ECO:0000313" key="3">
    <source>
        <dbReference type="Proteomes" id="UP000325243"/>
    </source>
</evidence>
<keyword evidence="1" id="KW-1133">Transmembrane helix</keyword>
<protein>
    <recommendedName>
        <fullName evidence="4">Major facilitator superfamily (MFS) profile domain-containing protein</fullName>
    </recommendedName>
</protein>
<evidence type="ECO:0000313" key="2">
    <source>
        <dbReference type="EMBL" id="TYL54687.1"/>
    </source>
</evidence>
<feature type="transmembrane region" description="Helical" evidence="1">
    <location>
        <begin position="49"/>
        <end position="76"/>
    </location>
</feature>
<proteinExistence type="predicted"/>
<dbReference type="AlphaFoldDB" id="A0A5S4V6B3"/>
<dbReference type="Proteomes" id="UP000325243">
    <property type="component" value="Unassembled WGS sequence"/>
</dbReference>
<evidence type="ECO:0000256" key="1">
    <source>
        <dbReference type="SAM" id="Phobius"/>
    </source>
</evidence>
<name>A0A5S4V6B3_9MICO</name>